<dbReference type="Proteomes" id="UP000553963">
    <property type="component" value="Unassembled WGS sequence"/>
</dbReference>
<dbReference type="EMBL" id="JACIDS010000006">
    <property type="protein sequence ID" value="MBB3933435.1"/>
    <property type="molecule type" value="Genomic_DNA"/>
</dbReference>
<organism evidence="2 3">
    <name type="scientific">Kaistia hirudinis</name>
    <dbReference type="NCBI Taxonomy" id="1293440"/>
    <lineage>
        <taxon>Bacteria</taxon>
        <taxon>Pseudomonadati</taxon>
        <taxon>Pseudomonadota</taxon>
        <taxon>Alphaproteobacteria</taxon>
        <taxon>Hyphomicrobiales</taxon>
        <taxon>Kaistiaceae</taxon>
        <taxon>Kaistia</taxon>
    </lineage>
</organism>
<dbReference type="AlphaFoldDB" id="A0A840AY81"/>
<keyword evidence="1" id="KW-1133">Transmembrane helix</keyword>
<reference evidence="2 3" key="1">
    <citation type="submission" date="2020-08" db="EMBL/GenBank/DDBJ databases">
        <title>Genomic Encyclopedia of Type Strains, Phase IV (KMG-IV): sequencing the most valuable type-strain genomes for metagenomic binning, comparative biology and taxonomic classification.</title>
        <authorList>
            <person name="Goeker M."/>
        </authorList>
    </citation>
    <scope>NUCLEOTIDE SEQUENCE [LARGE SCALE GENOMIC DNA]</scope>
    <source>
        <strain evidence="2 3">DSM 25966</strain>
    </source>
</reference>
<feature type="transmembrane region" description="Helical" evidence="1">
    <location>
        <begin position="33"/>
        <end position="53"/>
    </location>
</feature>
<accession>A0A840AY81</accession>
<proteinExistence type="predicted"/>
<evidence type="ECO:0000313" key="2">
    <source>
        <dbReference type="EMBL" id="MBB3933435.1"/>
    </source>
</evidence>
<evidence type="ECO:0000256" key="1">
    <source>
        <dbReference type="SAM" id="Phobius"/>
    </source>
</evidence>
<evidence type="ECO:0000313" key="3">
    <source>
        <dbReference type="Proteomes" id="UP000553963"/>
    </source>
</evidence>
<keyword evidence="3" id="KW-1185">Reference proteome</keyword>
<keyword evidence="1" id="KW-0472">Membrane</keyword>
<sequence>MLIAATLSLAVAFAARRFGVTPVQIRAVAADPRWIGAAVLVALALVAGLALLLR</sequence>
<comment type="caution">
    <text evidence="2">The sequence shown here is derived from an EMBL/GenBank/DDBJ whole genome shotgun (WGS) entry which is preliminary data.</text>
</comment>
<dbReference type="RefSeq" id="WP_183401086.1">
    <property type="nucleotide sequence ID" value="NZ_JACIDS010000006.1"/>
</dbReference>
<gene>
    <name evidence="2" type="ORF">GGR25_004508</name>
</gene>
<keyword evidence="1" id="KW-0812">Transmembrane</keyword>
<name>A0A840AY81_9HYPH</name>
<protein>
    <submittedName>
        <fullName evidence="2">Putative membrane protein</fullName>
    </submittedName>
</protein>